<feature type="transmembrane region" description="Helical" evidence="5">
    <location>
        <begin position="406"/>
        <end position="429"/>
    </location>
</feature>
<evidence type="ECO:0000256" key="5">
    <source>
        <dbReference type="SAM" id="Phobius"/>
    </source>
</evidence>
<feature type="transmembrane region" description="Helical" evidence="5">
    <location>
        <begin position="175"/>
        <end position="195"/>
    </location>
</feature>
<feature type="transmembrane region" description="Helical" evidence="5">
    <location>
        <begin position="114"/>
        <end position="133"/>
    </location>
</feature>
<feature type="transmembrane region" description="Helical" evidence="5">
    <location>
        <begin position="145"/>
        <end position="169"/>
    </location>
</feature>
<feature type="domain" description="Major facilitator superfamily (MFS) profile" evidence="6">
    <location>
        <begin position="21"/>
        <end position="432"/>
    </location>
</feature>
<evidence type="ECO:0000256" key="4">
    <source>
        <dbReference type="ARBA" id="ARBA00023136"/>
    </source>
</evidence>
<dbReference type="AlphaFoldDB" id="A0A7W6C6H4"/>
<keyword evidence="3 5" id="KW-1133">Transmembrane helix</keyword>
<evidence type="ECO:0000313" key="7">
    <source>
        <dbReference type="EMBL" id="MBB3945294.1"/>
    </source>
</evidence>
<feature type="transmembrane region" description="Helical" evidence="5">
    <location>
        <begin position="291"/>
        <end position="310"/>
    </location>
</feature>
<dbReference type="Pfam" id="PF07690">
    <property type="entry name" value="MFS_1"/>
    <property type="match status" value="1"/>
</dbReference>
<reference evidence="7 8" key="1">
    <citation type="submission" date="2020-08" db="EMBL/GenBank/DDBJ databases">
        <title>Genomic Encyclopedia of Type Strains, Phase IV (KMG-IV): sequencing the most valuable type-strain genomes for metagenomic binning, comparative biology and taxonomic classification.</title>
        <authorList>
            <person name="Goeker M."/>
        </authorList>
    </citation>
    <scope>NUCLEOTIDE SEQUENCE [LARGE SCALE GENOMIC DNA]</scope>
    <source>
        <strain evidence="7 8">DSM 26438</strain>
    </source>
</reference>
<feature type="transmembrane region" description="Helical" evidence="5">
    <location>
        <begin position="377"/>
        <end position="400"/>
    </location>
</feature>
<dbReference type="SUPFAM" id="SSF103473">
    <property type="entry name" value="MFS general substrate transporter"/>
    <property type="match status" value="1"/>
</dbReference>
<keyword evidence="4 5" id="KW-0472">Membrane</keyword>
<feature type="transmembrane region" description="Helical" evidence="5">
    <location>
        <begin position="55"/>
        <end position="75"/>
    </location>
</feature>
<dbReference type="PANTHER" id="PTHR23508:SF10">
    <property type="entry name" value="CARBOXYLIC ACID TRANSPORTER PROTEIN HOMOLOG"/>
    <property type="match status" value="1"/>
</dbReference>
<dbReference type="EMBL" id="JACIDV010000003">
    <property type="protein sequence ID" value="MBB3945294.1"/>
    <property type="molecule type" value="Genomic_DNA"/>
</dbReference>
<evidence type="ECO:0000259" key="6">
    <source>
        <dbReference type="PROSITE" id="PS50850"/>
    </source>
</evidence>
<dbReference type="PROSITE" id="PS50850">
    <property type="entry name" value="MFS"/>
    <property type="match status" value="1"/>
</dbReference>
<dbReference type="GO" id="GO:0046943">
    <property type="term" value="F:carboxylic acid transmembrane transporter activity"/>
    <property type="evidence" value="ECO:0007669"/>
    <property type="project" value="TreeGrafter"/>
</dbReference>
<organism evidence="7 8">
    <name type="scientific">Rhizobium skierniewicense</name>
    <dbReference type="NCBI Taxonomy" id="984260"/>
    <lineage>
        <taxon>Bacteria</taxon>
        <taxon>Pseudomonadati</taxon>
        <taxon>Pseudomonadota</taxon>
        <taxon>Alphaproteobacteria</taxon>
        <taxon>Hyphomicrobiales</taxon>
        <taxon>Rhizobiaceae</taxon>
        <taxon>Rhizobium/Agrobacterium group</taxon>
        <taxon>Rhizobium</taxon>
    </lineage>
</organism>
<feature type="transmembrane region" description="Helical" evidence="5">
    <location>
        <begin position="244"/>
        <end position="271"/>
    </location>
</feature>
<evidence type="ECO:0000256" key="2">
    <source>
        <dbReference type="ARBA" id="ARBA00022692"/>
    </source>
</evidence>
<gene>
    <name evidence="7" type="ORF">GGQ73_001227</name>
</gene>
<keyword evidence="8" id="KW-1185">Reference proteome</keyword>
<evidence type="ECO:0000313" key="8">
    <source>
        <dbReference type="Proteomes" id="UP000565286"/>
    </source>
</evidence>
<keyword evidence="2 5" id="KW-0812">Transmembrane</keyword>
<dbReference type="InterPro" id="IPR011701">
    <property type="entry name" value="MFS"/>
</dbReference>
<feature type="transmembrane region" description="Helical" evidence="5">
    <location>
        <begin position="20"/>
        <end position="43"/>
    </location>
</feature>
<sequence length="442" mass="45807">MIEDPQHSLARTPMSPMQIWAVSLCVLLNALDGFDVLSISFASPGIAKEWGVDRAALGIVLSMELIGMAIGSVWLGGLCDRIGRRAAVLVSLVLMASGMALAATASGILPLSAWRLLTGLGIGGMLAATNALAAEHANAKRRSFAVALMATGYPVGAVIGGALVSHFLVDYSWRAVFASGAIVTACCIPLVYFTLPESVPWLIQRRPKGALERLNAVLKRMGRASVSALPEPAGIRLKPGIGQLFSPTLLVATLCLTFAYFFHIMTFYFILKWAPKIVADMGFLPSAAGNVLVWANIGGIVGSIIVSILAQRFPVKSLTIGVMVIATVLVALFGRSAPDLVQLSILAALAGCATNAGVVGMYAIVAETFPTEVRASGTGFVIGIGRGGAALSPIIAGMLFANGATLPTVALAMGLGSTIAALTILLLGLRRVGSKGSRPTLQ</sequence>
<evidence type="ECO:0000256" key="1">
    <source>
        <dbReference type="ARBA" id="ARBA00004141"/>
    </source>
</evidence>
<comment type="caution">
    <text evidence="7">The sequence shown here is derived from an EMBL/GenBank/DDBJ whole genome shotgun (WGS) entry which is preliminary data.</text>
</comment>
<dbReference type="Gene3D" id="1.20.1250.20">
    <property type="entry name" value="MFS general substrate transporter like domains"/>
    <property type="match status" value="1"/>
</dbReference>
<feature type="transmembrane region" description="Helical" evidence="5">
    <location>
        <begin position="340"/>
        <end position="365"/>
    </location>
</feature>
<dbReference type="InterPro" id="IPR005829">
    <property type="entry name" value="Sugar_transporter_CS"/>
</dbReference>
<dbReference type="InterPro" id="IPR020846">
    <property type="entry name" value="MFS_dom"/>
</dbReference>
<dbReference type="GO" id="GO:0005886">
    <property type="term" value="C:plasma membrane"/>
    <property type="evidence" value="ECO:0007669"/>
    <property type="project" value="TreeGrafter"/>
</dbReference>
<dbReference type="Proteomes" id="UP000565286">
    <property type="component" value="Unassembled WGS sequence"/>
</dbReference>
<dbReference type="PANTHER" id="PTHR23508">
    <property type="entry name" value="CARBOXYLIC ACID TRANSPORTER PROTEIN HOMOLOG"/>
    <property type="match status" value="1"/>
</dbReference>
<dbReference type="PROSITE" id="PS00217">
    <property type="entry name" value="SUGAR_TRANSPORT_2"/>
    <property type="match status" value="1"/>
</dbReference>
<proteinExistence type="predicted"/>
<evidence type="ECO:0000256" key="3">
    <source>
        <dbReference type="ARBA" id="ARBA00022989"/>
    </source>
</evidence>
<accession>A0A7W6C6H4</accession>
<name>A0A7W6C6H4_9HYPH</name>
<comment type="subcellular location">
    <subcellularLocation>
        <location evidence="1">Membrane</location>
        <topology evidence="1">Multi-pass membrane protein</topology>
    </subcellularLocation>
</comment>
<dbReference type="RefSeq" id="WP_183894755.1">
    <property type="nucleotide sequence ID" value="NZ_JACIDV010000003.1"/>
</dbReference>
<feature type="transmembrane region" description="Helical" evidence="5">
    <location>
        <begin position="317"/>
        <end position="334"/>
    </location>
</feature>
<protein>
    <submittedName>
        <fullName evidence="7">Benzoate transport</fullName>
    </submittedName>
</protein>
<feature type="transmembrane region" description="Helical" evidence="5">
    <location>
        <begin position="87"/>
        <end position="108"/>
    </location>
</feature>
<dbReference type="InterPro" id="IPR036259">
    <property type="entry name" value="MFS_trans_sf"/>
</dbReference>